<organism evidence="1 2">
    <name type="scientific">Zestomonas carbonaria</name>
    <dbReference type="NCBI Taxonomy" id="2762745"/>
    <lineage>
        <taxon>Bacteria</taxon>
        <taxon>Pseudomonadati</taxon>
        <taxon>Pseudomonadota</taxon>
        <taxon>Gammaproteobacteria</taxon>
        <taxon>Pseudomonadales</taxon>
        <taxon>Pseudomonadaceae</taxon>
        <taxon>Zestomonas</taxon>
    </lineage>
</organism>
<evidence type="ECO:0000313" key="2">
    <source>
        <dbReference type="Proteomes" id="UP000583387"/>
    </source>
</evidence>
<sequence>MFLLGLLVFCAGLYLCIGRRSARDLEQAALQPFADDPQAARNMSRATGRVCERVVDPTPDPWAGDMEA</sequence>
<proteinExistence type="predicted"/>
<keyword evidence="2" id="KW-1185">Reference proteome</keyword>
<dbReference type="Proteomes" id="UP000583387">
    <property type="component" value="Unassembled WGS sequence"/>
</dbReference>
<name>A0A7U7EMG3_9GAMM</name>
<evidence type="ECO:0008006" key="3">
    <source>
        <dbReference type="Google" id="ProtNLM"/>
    </source>
</evidence>
<dbReference type="AlphaFoldDB" id="A0A7U7EMG3"/>
<protein>
    <recommendedName>
        <fullName evidence="3">CcoQ/FixQ family Cbb3-type cytochrome c oxidase assembly chaperone</fullName>
    </recommendedName>
</protein>
<gene>
    <name evidence="1" type="ORF">PSEWESI4_01839</name>
</gene>
<dbReference type="EMBL" id="CAJFCI010000037">
    <property type="protein sequence ID" value="CAD5107566.1"/>
    <property type="molecule type" value="Genomic_DNA"/>
</dbReference>
<reference evidence="1 2" key="1">
    <citation type="submission" date="2020-08" db="EMBL/GenBank/DDBJ databases">
        <authorList>
            <person name="Criscuolo A."/>
        </authorList>
    </citation>
    <scope>NUCLEOTIDE SEQUENCE [LARGE SCALE GENOMIC DNA]</scope>
    <source>
        <strain evidence="1">CIP111764</strain>
    </source>
</reference>
<evidence type="ECO:0000313" key="1">
    <source>
        <dbReference type="EMBL" id="CAD5107566.1"/>
    </source>
</evidence>
<dbReference type="RefSeq" id="WP_408004293.1">
    <property type="nucleotide sequence ID" value="NZ_CAJFCI010000037.1"/>
</dbReference>
<accession>A0A7U7EMG3</accession>
<comment type="caution">
    <text evidence="1">The sequence shown here is derived from an EMBL/GenBank/DDBJ whole genome shotgun (WGS) entry which is preliminary data.</text>
</comment>